<sequence>MIIMYIWCFCGGAVLPSLNHGLTEAKKREKLGRVIDQRSGEVLRGITLITFMCGGLTCLDARSRPSLISDKASCTANSGVESWQENVTIVVTALEVVSGVDEYA</sequence>
<protein>
    <submittedName>
        <fullName evidence="1">Uncharacterized protein</fullName>
    </submittedName>
</protein>
<evidence type="ECO:0000313" key="2">
    <source>
        <dbReference type="Proteomes" id="UP000800096"/>
    </source>
</evidence>
<reference evidence="1" key="1">
    <citation type="journal article" date="2020" name="Stud. Mycol.">
        <title>101 Dothideomycetes genomes: a test case for predicting lifestyles and emergence of pathogens.</title>
        <authorList>
            <person name="Haridas S."/>
            <person name="Albert R."/>
            <person name="Binder M."/>
            <person name="Bloem J."/>
            <person name="Labutti K."/>
            <person name="Salamov A."/>
            <person name="Andreopoulos B."/>
            <person name="Baker S."/>
            <person name="Barry K."/>
            <person name="Bills G."/>
            <person name="Bluhm B."/>
            <person name="Cannon C."/>
            <person name="Castanera R."/>
            <person name="Culley D."/>
            <person name="Daum C."/>
            <person name="Ezra D."/>
            <person name="Gonzalez J."/>
            <person name="Henrissat B."/>
            <person name="Kuo A."/>
            <person name="Liang C."/>
            <person name="Lipzen A."/>
            <person name="Lutzoni F."/>
            <person name="Magnuson J."/>
            <person name="Mondo S."/>
            <person name="Nolan M."/>
            <person name="Ohm R."/>
            <person name="Pangilinan J."/>
            <person name="Park H.-J."/>
            <person name="Ramirez L."/>
            <person name="Alfaro M."/>
            <person name="Sun H."/>
            <person name="Tritt A."/>
            <person name="Yoshinaga Y."/>
            <person name="Zwiers L.-H."/>
            <person name="Turgeon B."/>
            <person name="Goodwin S."/>
            <person name="Spatafora J."/>
            <person name="Crous P."/>
            <person name="Grigoriev I."/>
        </authorList>
    </citation>
    <scope>NUCLEOTIDE SEQUENCE</scope>
    <source>
        <strain evidence="1">HMLAC05119</strain>
    </source>
</reference>
<evidence type="ECO:0000313" key="1">
    <source>
        <dbReference type="EMBL" id="KAF1915135.1"/>
    </source>
</evidence>
<name>A0A6A5QHU3_AMPQU</name>
<dbReference type="Proteomes" id="UP000800096">
    <property type="component" value="Unassembled WGS sequence"/>
</dbReference>
<organism evidence="1 2">
    <name type="scientific">Ampelomyces quisqualis</name>
    <name type="common">Powdery mildew agent</name>
    <dbReference type="NCBI Taxonomy" id="50730"/>
    <lineage>
        <taxon>Eukaryota</taxon>
        <taxon>Fungi</taxon>
        <taxon>Dikarya</taxon>
        <taxon>Ascomycota</taxon>
        <taxon>Pezizomycotina</taxon>
        <taxon>Dothideomycetes</taxon>
        <taxon>Pleosporomycetidae</taxon>
        <taxon>Pleosporales</taxon>
        <taxon>Pleosporineae</taxon>
        <taxon>Phaeosphaeriaceae</taxon>
        <taxon>Ampelomyces</taxon>
    </lineage>
</organism>
<proteinExistence type="predicted"/>
<accession>A0A6A5QHU3</accession>
<dbReference type="EMBL" id="ML979136">
    <property type="protein sequence ID" value="KAF1915135.1"/>
    <property type="molecule type" value="Genomic_DNA"/>
</dbReference>
<keyword evidence="2" id="KW-1185">Reference proteome</keyword>
<dbReference type="AlphaFoldDB" id="A0A6A5QHU3"/>
<gene>
    <name evidence="1" type="ORF">BDU57DRAFT_263556</name>
</gene>